<name>A0A5B7H5K1_PORTR</name>
<dbReference type="EMBL" id="VSRR010023050">
    <property type="protein sequence ID" value="MPC65206.1"/>
    <property type="molecule type" value="Genomic_DNA"/>
</dbReference>
<sequence>MRQPATDLPLILPASPAAVCCPSHLLLYSTSCSATDCCRQ</sequence>
<comment type="caution">
    <text evidence="1">The sequence shown here is derived from an EMBL/GenBank/DDBJ whole genome shotgun (WGS) entry which is preliminary data.</text>
</comment>
<accession>A0A5B7H5K1</accession>
<dbReference type="AlphaFoldDB" id="A0A5B7H5K1"/>
<evidence type="ECO:0000313" key="1">
    <source>
        <dbReference type="EMBL" id="MPC65206.1"/>
    </source>
</evidence>
<gene>
    <name evidence="1" type="ORF">E2C01_059337</name>
</gene>
<keyword evidence="2" id="KW-1185">Reference proteome</keyword>
<dbReference type="Proteomes" id="UP000324222">
    <property type="component" value="Unassembled WGS sequence"/>
</dbReference>
<reference evidence="1 2" key="1">
    <citation type="submission" date="2019-05" db="EMBL/GenBank/DDBJ databases">
        <title>Another draft genome of Portunus trituberculatus and its Hox gene families provides insights of decapod evolution.</title>
        <authorList>
            <person name="Jeong J.-H."/>
            <person name="Song I."/>
            <person name="Kim S."/>
            <person name="Choi T."/>
            <person name="Kim D."/>
            <person name="Ryu S."/>
            <person name="Kim W."/>
        </authorList>
    </citation>
    <scope>NUCLEOTIDE SEQUENCE [LARGE SCALE GENOMIC DNA]</scope>
    <source>
        <tissue evidence="1">Muscle</tissue>
    </source>
</reference>
<proteinExistence type="predicted"/>
<protein>
    <submittedName>
        <fullName evidence="1">Uncharacterized protein</fullName>
    </submittedName>
</protein>
<organism evidence="1 2">
    <name type="scientific">Portunus trituberculatus</name>
    <name type="common">Swimming crab</name>
    <name type="synonym">Neptunus trituberculatus</name>
    <dbReference type="NCBI Taxonomy" id="210409"/>
    <lineage>
        <taxon>Eukaryota</taxon>
        <taxon>Metazoa</taxon>
        <taxon>Ecdysozoa</taxon>
        <taxon>Arthropoda</taxon>
        <taxon>Crustacea</taxon>
        <taxon>Multicrustacea</taxon>
        <taxon>Malacostraca</taxon>
        <taxon>Eumalacostraca</taxon>
        <taxon>Eucarida</taxon>
        <taxon>Decapoda</taxon>
        <taxon>Pleocyemata</taxon>
        <taxon>Brachyura</taxon>
        <taxon>Eubrachyura</taxon>
        <taxon>Portunoidea</taxon>
        <taxon>Portunidae</taxon>
        <taxon>Portuninae</taxon>
        <taxon>Portunus</taxon>
    </lineage>
</organism>
<evidence type="ECO:0000313" key="2">
    <source>
        <dbReference type="Proteomes" id="UP000324222"/>
    </source>
</evidence>